<dbReference type="PANTHER" id="PTHR31302">
    <property type="entry name" value="TRANSMEMBRANE PROTEIN WITH METALLOPHOSPHOESTERASE DOMAIN-RELATED"/>
    <property type="match status" value="1"/>
</dbReference>
<dbReference type="RefSeq" id="WP_286215559.1">
    <property type="nucleotide sequence ID" value="NZ_AP027452.1"/>
</dbReference>
<keyword evidence="5" id="KW-0812">Transmembrane</keyword>
<dbReference type="InterPro" id="IPR004843">
    <property type="entry name" value="Calcineurin-like_PHP"/>
</dbReference>
<evidence type="ECO:0000256" key="4">
    <source>
        <dbReference type="ARBA" id="ARBA00061089"/>
    </source>
</evidence>
<feature type="transmembrane region" description="Helical" evidence="5">
    <location>
        <begin position="33"/>
        <end position="52"/>
    </location>
</feature>
<keyword evidence="3" id="KW-0378">Hydrolase</keyword>
<dbReference type="GO" id="GO:0008758">
    <property type="term" value="F:UDP-2,3-diacylglucosamine hydrolase activity"/>
    <property type="evidence" value="ECO:0007669"/>
    <property type="project" value="TreeGrafter"/>
</dbReference>
<evidence type="ECO:0000256" key="5">
    <source>
        <dbReference type="SAM" id="Phobius"/>
    </source>
</evidence>
<evidence type="ECO:0000256" key="1">
    <source>
        <dbReference type="ARBA" id="ARBA00001968"/>
    </source>
</evidence>
<evidence type="ECO:0000259" key="6">
    <source>
        <dbReference type="Pfam" id="PF00149"/>
    </source>
</evidence>
<dbReference type="SUPFAM" id="SSF56300">
    <property type="entry name" value="Metallo-dependent phosphatases"/>
    <property type="match status" value="1"/>
</dbReference>
<comment type="cofactor">
    <cofactor evidence="1">
        <name>a divalent metal cation</name>
        <dbReference type="ChEBI" id="CHEBI:60240"/>
    </cofactor>
</comment>
<evidence type="ECO:0000313" key="7">
    <source>
        <dbReference type="EMBL" id="BDY28991.1"/>
    </source>
</evidence>
<name>A0AAI8XNH7_MYCME</name>
<feature type="domain" description="Calcineurin-like phosphoesterase" evidence="6">
    <location>
        <begin position="163"/>
        <end position="330"/>
    </location>
</feature>
<dbReference type="Pfam" id="PF00149">
    <property type="entry name" value="Metallophos"/>
    <property type="match status" value="1"/>
</dbReference>
<dbReference type="GO" id="GO:0016020">
    <property type="term" value="C:membrane"/>
    <property type="evidence" value="ECO:0007669"/>
    <property type="project" value="GOC"/>
</dbReference>
<accession>A0AAI8XNH7</accession>
<protein>
    <recommendedName>
        <fullName evidence="6">Calcineurin-like phosphoesterase domain-containing protein</fullName>
    </recommendedName>
</protein>
<keyword evidence="2" id="KW-0479">Metal-binding</keyword>
<dbReference type="PANTHER" id="PTHR31302:SF31">
    <property type="entry name" value="PHOSPHODIESTERASE YAEI"/>
    <property type="match status" value="1"/>
</dbReference>
<dbReference type="Proteomes" id="UP001241092">
    <property type="component" value="Chromosome"/>
</dbReference>
<keyword evidence="5" id="KW-0472">Membrane</keyword>
<evidence type="ECO:0000256" key="2">
    <source>
        <dbReference type="ARBA" id="ARBA00022723"/>
    </source>
</evidence>
<dbReference type="EMBL" id="AP027452">
    <property type="protein sequence ID" value="BDY28991.1"/>
    <property type="molecule type" value="Genomic_DNA"/>
</dbReference>
<sequence>MFIVILSAVLALIHTYLWKRLVKDTTLPGRARWLSTAALVVAAAMLIGALVLPRVIGPRESAWVAWPGYVWFGLASYLFLILLVLEPVRLLLRRWARGRPPAASVSTDAQLNRRLFLARSGAVVAGAASVGLVGVGAANALGSPDLLRVPVHLRRLDPAFNGFRIAVVSDIHLGPLSGRAHTERIVEMINATEPDLVAIVGDLVDGTVEELGAVAEPLRDLHSREGTFFVTGNHEYFVDDTASWLRELERLGLQPLRNENTAISRGAAAFDLAGVNDVAGKNRSDPPDFDRALSGVAADRPTILLAHQPVQVHEAAARGVDLQLSGHTHGGQMWPFHYVVRLAQPTLAGLSTVDHTQLYVTRGAGFWGPPVRIGAPPDISLLTLRSDQ</sequence>
<dbReference type="GO" id="GO:0009245">
    <property type="term" value="P:lipid A biosynthetic process"/>
    <property type="evidence" value="ECO:0007669"/>
    <property type="project" value="TreeGrafter"/>
</dbReference>
<evidence type="ECO:0000256" key="3">
    <source>
        <dbReference type="ARBA" id="ARBA00022801"/>
    </source>
</evidence>
<dbReference type="AlphaFoldDB" id="A0AAI8XNH7"/>
<gene>
    <name evidence="7" type="ORF">hbim_02927</name>
</gene>
<feature type="transmembrane region" description="Helical" evidence="5">
    <location>
        <begin position="64"/>
        <end position="85"/>
    </location>
</feature>
<dbReference type="CDD" id="cd07385">
    <property type="entry name" value="MPP_YkuE_C"/>
    <property type="match status" value="1"/>
</dbReference>
<dbReference type="FunFam" id="3.60.21.10:FF:000028">
    <property type="entry name" value="Putative metallophosphoesterase"/>
    <property type="match status" value="1"/>
</dbReference>
<dbReference type="InterPro" id="IPR029052">
    <property type="entry name" value="Metallo-depent_PP-like"/>
</dbReference>
<reference evidence="7" key="1">
    <citation type="submission" date="2023-03" db="EMBL/GenBank/DDBJ databases">
        <title>Draft genome sequence of a Mycolicibacterium mageritense strain H4_3_1 isolated from a hybrid biological-inorganic system reactor.</title>
        <authorList>
            <person name="Feng X."/>
            <person name="Kazama D."/>
            <person name="Sato K."/>
            <person name="Kobayashi H."/>
        </authorList>
    </citation>
    <scope>NUCLEOTIDE SEQUENCE</scope>
    <source>
        <strain evidence="7">H4_3_1</strain>
    </source>
</reference>
<keyword evidence="5" id="KW-1133">Transmembrane helix</keyword>
<evidence type="ECO:0000313" key="8">
    <source>
        <dbReference type="Proteomes" id="UP001241092"/>
    </source>
</evidence>
<dbReference type="GO" id="GO:0046872">
    <property type="term" value="F:metal ion binding"/>
    <property type="evidence" value="ECO:0007669"/>
    <property type="project" value="UniProtKB-KW"/>
</dbReference>
<feature type="transmembrane region" description="Helical" evidence="5">
    <location>
        <begin position="116"/>
        <end position="138"/>
    </location>
</feature>
<dbReference type="Gene3D" id="3.60.21.10">
    <property type="match status" value="1"/>
</dbReference>
<organism evidence="7 8">
    <name type="scientific">Mycolicibacterium mageritense</name>
    <name type="common">Mycobacterium mageritense</name>
    <dbReference type="NCBI Taxonomy" id="53462"/>
    <lineage>
        <taxon>Bacteria</taxon>
        <taxon>Bacillati</taxon>
        <taxon>Actinomycetota</taxon>
        <taxon>Actinomycetes</taxon>
        <taxon>Mycobacteriales</taxon>
        <taxon>Mycobacteriaceae</taxon>
        <taxon>Mycolicibacterium</taxon>
    </lineage>
</organism>
<comment type="similarity">
    <text evidence="4">Belongs to the metallophosphoesterase superfamily.</text>
</comment>
<dbReference type="InterPro" id="IPR051158">
    <property type="entry name" value="Metallophosphoesterase_sf"/>
</dbReference>
<proteinExistence type="inferred from homology"/>